<feature type="region of interest" description="Disordered" evidence="1">
    <location>
        <begin position="178"/>
        <end position="217"/>
    </location>
</feature>
<name>A0A9N9HVN3_FUNMO</name>
<gene>
    <name evidence="2" type="ORF">FMOSSE_LOCUS14156</name>
</gene>
<evidence type="ECO:0000256" key="1">
    <source>
        <dbReference type="SAM" id="MobiDB-lite"/>
    </source>
</evidence>
<keyword evidence="3" id="KW-1185">Reference proteome</keyword>
<protein>
    <submittedName>
        <fullName evidence="2">16736_t:CDS:1</fullName>
    </submittedName>
</protein>
<sequence>MSQLSRTWSAYFEETRPEDYRFLDFYEYRLQQSDFTFSFRKESDKLKKDLSILITNGPDKMKEGASILNGRFKKKENPHNYGGHLLAVYFMGHREYFSDVDAFWKEIELHEELYELEEEASKSIMYGTKKVVDTAIENVCSTIANVNTRLTNPRKRVNNVTVPEGIKKVESEADIKQNVNMNEKDREDGHQPQNGRDSENGLAREASESMVGRIERSQRTPLIVDDIDLEEIFKDYCD</sequence>
<evidence type="ECO:0000313" key="3">
    <source>
        <dbReference type="Proteomes" id="UP000789375"/>
    </source>
</evidence>
<reference evidence="2" key="1">
    <citation type="submission" date="2021-06" db="EMBL/GenBank/DDBJ databases">
        <authorList>
            <person name="Kallberg Y."/>
            <person name="Tangrot J."/>
            <person name="Rosling A."/>
        </authorList>
    </citation>
    <scope>NUCLEOTIDE SEQUENCE</scope>
    <source>
        <strain evidence="2">87-6 pot B 2015</strain>
    </source>
</reference>
<accession>A0A9N9HVN3</accession>
<dbReference type="EMBL" id="CAJVPP010010026">
    <property type="protein sequence ID" value="CAG8708232.1"/>
    <property type="molecule type" value="Genomic_DNA"/>
</dbReference>
<dbReference type="AlphaFoldDB" id="A0A9N9HVN3"/>
<organism evidence="2 3">
    <name type="scientific">Funneliformis mosseae</name>
    <name type="common">Endomycorrhizal fungus</name>
    <name type="synonym">Glomus mosseae</name>
    <dbReference type="NCBI Taxonomy" id="27381"/>
    <lineage>
        <taxon>Eukaryota</taxon>
        <taxon>Fungi</taxon>
        <taxon>Fungi incertae sedis</taxon>
        <taxon>Mucoromycota</taxon>
        <taxon>Glomeromycotina</taxon>
        <taxon>Glomeromycetes</taxon>
        <taxon>Glomerales</taxon>
        <taxon>Glomeraceae</taxon>
        <taxon>Funneliformis</taxon>
    </lineage>
</organism>
<evidence type="ECO:0000313" key="2">
    <source>
        <dbReference type="EMBL" id="CAG8708232.1"/>
    </source>
</evidence>
<proteinExistence type="predicted"/>
<comment type="caution">
    <text evidence="2">The sequence shown here is derived from an EMBL/GenBank/DDBJ whole genome shotgun (WGS) entry which is preliminary data.</text>
</comment>
<dbReference type="Proteomes" id="UP000789375">
    <property type="component" value="Unassembled WGS sequence"/>
</dbReference>